<proteinExistence type="predicted"/>
<sequence>MVVKLVASSPRGRQSEPHNYSRQSTGGDQSRESSPDIIMIQSRCALNIPYQQYALAYLDPSGNVQYELSPSIQKYRGELFCPEFEERFLRHTNQSSLAGPNSKYHSKSKRAQYLSPLSPMPPQKRQRLEDAINGLSVGNDDKKSENQRAHGIWMSVGNEEEMLAFYSEFFKAFQQINCRQIAKAYIKFIEPRKQAKHPYNGGRAGPEDTRDPEKTKPDWWPPGVIHKEPDHLKKIPRVNLLIHIFRNLRKSHGITAQKLKAAGAEAQKQCRPGEKAAILNEIYRVREIEERYERGEIDADHIIYVPQEEKTNPGTREGSETASESDQQSYSVGAGNCLRETASELADVNENDGSLQIPPQTFPEQNRTVPIFAHDRNSLLPLSMPVAFEPRTPSAFSPMGIKPDYEEFTPIDTTPRSSDGIPNGSNVSYLHGLTHSPNESEYMNPRNFSPEAQSGGNYGSWSAISFQQPIFSPVDYGNGGSGMIPQHYMPQSVPVILPSHGLFPLREVHGAGTYPQIDGIPVFSSSISTGSFRHPHVMAPPRHPADEAGE</sequence>
<protein>
    <recommendedName>
        <fullName evidence="2">Subtelomeric hrmA-associated cluster protein AFUB-079030/YDR124W-like helical bundle domain-containing protein</fullName>
    </recommendedName>
</protein>
<comment type="caution">
    <text evidence="3">The sequence shown here is derived from an EMBL/GenBank/DDBJ whole genome shotgun (WGS) entry which is preliminary data.</text>
</comment>
<organism evidence="3 4">
    <name type="scientific">Paracoccidioides brasiliensis</name>
    <dbReference type="NCBI Taxonomy" id="121759"/>
    <lineage>
        <taxon>Eukaryota</taxon>
        <taxon>Fungi</taxon>
        <taxon>Dikarya</taxon>
        <taxon>Ascomycota</taxon>
        <taxon>Pezizomycotina</taxon>
        <taxon>Eurotiomycetes</taxon>
        <taxon>Eurotiomycetidae</taxon>
        <taxon>Onygenales</taxon>
        <taxon>Ajellomycetaceae</taxon>
        <taxon>Paracoccidioides</taxon>
    </lineage>
</organism>
<evidence type="ECO:0000259" key="2">
    <source>
        <dbReference type="Pfam" id="PF11001"/>
    </source>
</evidence>
<dbReference type="PANTHER" id="PTHR36102:SF1">
    <property type="entry name" value="YDR124W-LIKE HELICAL BUNDLE DOMAIN-CONTAINING PROTEIN"/>
    <property type="match status" value="1"/>
</dbReference>
<name>A0A1D2JD59_PARBR</name>
<dbReference type="VEuPathDB" id="FungiDB:PABG_05496"/>
<dbReference type="AlphaFoldDB" id="A0A1D2JD59"/>
<feature type="region of interest" description="Disordered" evidence="1">
    <location>
        <begin position="307"/>
        <end position="331"/>
    </location>
</feature>
<feature type="region of interest" description="Disordered" evidence="1">
    <location>
        <begin position="1"/>
        <end position="34"/>
    </location>
</feature>
<dbReference type="InterPro" id="IPR047092">
    <property type="entry name" value="AFUB_07903/YDR124W-like_hel"/>
</dbReference>
<dbReference type="EMBL" id="LZYO01000181">
    <property type="protein sequence ID" value="ODH26602.1"/>
    <property type="molecule type" value="Genomic_DNA"/>
</dbReference>
<dbReference type="InterPro" id="IPR021264">
    <property type="entry name" value="AFUB_079030/YDR124W-like"/>
</dbReference>
<gene>
    <name evidence="3" type="ORF">ACO22_04528</name>
</gene>
<evidence type="ECO:0000256" key="1">
    <source>
        <dbReference type="SAM" id="MobiDB-lite"/>
    </source>
</evidence>
<feature type="domain" description="Subtelomeric hrmA-associated cluster protein AFUB-079030/YDR124W-like helical bundle" evidence="2">
    <location>
        <begin position="156"/>
        <end position="287"/>
    </location>
</feature>
<feature type="region of interest" description="Disordered" evidence="1">
    <location>
        <begin position="195"/>
        <end position="222"/>
    </location>
</feature>
<dbReference type="VEuPathDB" id="FungiDB:PADG_05811"/>
<dbReference type="Proteomes" id="UP000242814">
    <property type="component" value="Unassembled WGS sequence"/>
</dbReference>
<accession>A0A1D2JD59</accession>
<dbReference type="Pfam" id="PF11001">
    <property type="entry name" value="AFUB_07903_YDR124W_hel"/>
    <property type="match status" value="1"/>
</dbReference>
<dbReference type="PANTHER" id="PTHR36102">
    <property type="entry name" value="CHROMOSOME 10, WHOLE GENOME SHOTGUN SEQUENCE"/>
    <property type="match status" value="1"/>
</dbReference>
<feature type="compositionally biased region" description="Polar residues" evidence="1">
    <location>
        <begin position="17"/>
        <end position="28"/>
    </location>
</feature>
<feature type="compositionally biased region" description="Basic and acidic residues" evidence="1">
    <location>
        <begin position="205"/>
        <end position="217"/>
    </location>
</feature>
<evidence type="ECO:0000313" key="4">
    <source>
        <dbReference type="Proteomes" id="UP000242814"/>
    </source>
</evidence>
<feature type="compositionally biased region" description="Polar residues" evidence="1">
    <location>
        <begin position="320"/>
        <end position="331"/>
    </location>
</feature>
<reference evidence="3 4" key="1">
    <citation type="submission" date="2016-06" db="EMBL/GenBank/DDBJ databases">
        <authorList>
            <person name="Kjaerup R.B."/>
            <person name="Dalgaard T.S."/>
            <person name="Juul-Madsen H.R."/>
        </authorList>
    </citation>
    <scope>NUCLEOTIDE SEQUENCE [LARGE SCALE GENOMIC DNA]</scope>
    <source>
        <strain evidence="3 4">Pb300</strain>
    </source>
</reference>
<evidence type="ECO:0000313" key="3">
    <source>
        <dbReference type="EMBL" id="ODH26602.1"/>
    </source>
</evidence>